<dbReference type="Proteomes" id="UP000091857">
    <property type="component" value="Chromosome 9"/>
</dbReference>
<protein>
    <submittedName>
        <fullName evidence="1">Uncharacterized protein</fullName>
    </submittedName>
</protein>
<reference evidence="2" key="1">
    <citation type="journal article" date="2016" name="Nat. Biotechnol.">
        <title>Sequencing wild and cultivated cassava and related species reveals extensive interspecific hybridization and genetic diversity.</title>
        <authorList>
            <person name="Bredeson J.V."/>
            <person name="Lyons J.B."/>
            <person name="Prochnik S.E."/>
            <person name="Wu G.A."/>
            <person name="Ha C.M."/>
            <person name="Edsinger-Gonzales E."/>
            <person name="Grimwood J."/>
            <person name="Schmutz J."/>
            <person name="Rabbi I.Y."/>
            <person name="Egesi C."/>
            <person name="Nauluvula P."/>
            <person name="Lebot V."/>
            <person name="Ndunguru J."/>
            <person name="Mkamilo G."/>
            <person name="Bart R.S."/>
            <person name="Setter T.L."/>
            <person name="Gleadow R.M."/>
            <person name="Kulakow P."/>
            <person name="Ferguson M.E."/>
            <person name="Rounsley S."/>
            <person name="Rokhsar D.S."/>
        </authorList>
    </citation>
    <scope>NUCLEOTIDE SEQUENCE [LARGE SCALE GENOMIC DNA]</scope>
    <source>
        <strain evidence="2">cv. AM560-2</strain>
    </source>
</reference>
<sequence>MKSSLSPFTLLLDDILQLGCTVRLNDCHSSSSELLLLLLMHIRLRALSLHSLYKDQISMAKFLYHLLLIKFLYLLLLSSSAYTSATNYSINCGSESTVSLLDDRTFVGDENSDSFSAGNGVSISSASVLPAGTSPLYQTARIYRQLSYYELTIADNGTYLLRFHFLAFSSEGTNLSDALFSVSTSKFLLLSNFSVKNTTHLPVIKEFFLTINADKFRIYFKPDTETSFAFVNALEVLILPNDFIKDEYAVAVPPLGTVNGTFLLSNAFQTLYRIDVGQDARISNDPFWRDWVGDDPYLIPGSSAKNCTFYSGKLNQAPGAVEDIAPDLVYKTCKEVSMDNGGASNFSNITWSFNVRKKAKLLVRLHFCDTFSVSPGTLKFDLYIYTKFNWVIDPSNVTAGTLAAPIFWDCVLESDDSGYVNFSIGPNVDSEKKDAFLHGLEIMEFLMTNTSMDLDHLRFGHRSKRLNLVIGLSVGGVGLISILIILFLFGLRRRRAKPVKALFLKDVVPPGRGRPHSWITSATVISSPVPNLNLKLKMPFSDIIAATRDFDNELLIGEGGFGKVYKGTLPNGIKVAVKRSDSSHGQGLPEFQTEVTVLSKIRHRHLVSLIGYCYEGSEMTLVYEFMEKGTLREHLYTWKNNSKSSSVLPKLTWKQRLEICIGAAKGLHYLHTGSDGGIIHRDVKSTNILLDEHYVAKVADFGLSQAGPPDPDHFRTGLIGSFGYLDPEYVRTLELTDKSDVYSFGVVLLEVVCARPPIVNSSRREEINLAEWAMLWQKKGQLEKIMDPSLAGEINPKSLRKFGEIAEKCLEVEGAKRPTMLDVYWDLEYALQLQHSAVPREPHEDSTTDVSSAFVMTLSYNSFSNEEGCLQIGDDDESDTKAMFSQLMIDGPR</sequence>
<comment type="caution">
    <text evidence="1">The sequence shown here is derived from an EMBL/GenBank/DDBJ whole genome shotgun (WGS) entry which is preliminary data.</text>
</comment>
<evidence type="ECO:0000313" key="1">
    <source>
        <dbReference type="EMBL" id="KAG8646432.1"/>
    </source>
</evidence>
<dbReference type="EMBL" id="CM004395">
    <property type="protein sequence ID" value="KAG8646432.1"/>
    <property type="molecule type" value="Genomic_DNA"/>
</dbReference>
<proteinExistence type="predicted"/>
<name>A0ACB7H1J5_MANES</name>
<gene>
    <name evidence="1" type="ORF">MANES_09G004366v8</name>
</gene>
<evidence type="ECO:0000313" key="2">
    <source>
        <dbReference type="Proteomes" id="UP000091857"/>
    </source>
</evidence>
<accession>A0ACB7H1J5</accession>
<organism evidence="1 2">
    <name type="scientific">Manihot esculenta</name>
    <name type="common">Cassava</name>
    <name type="synonym">Jatropha manihot</name>
    <dbReference type="NCBI Taxonomy" id="3983"/>
    <lineage>
        <taxon>Eukaryota</taxon>
        <taxon>Viridiplantae</taxon>
        <taxon>Streptophyta</taxon>
        <taxon>Embryophyta</taxon>
        <taxon>Tracheophyta</taxon>
        <taxon>Spermatophyta</taxon>
        <taxon>Magnoliopsida</taxon>
        <taxon>eudicotyledons</taxon>
        <taxon>Gunneridae</taxon>
        <taxon>Pentapetalae</taxon>
        <taxon>rosids</taxon>
        <taxon>fabids</taxon>
        <taxon>Malpighiales</taxon>
        <taxon>Euphorbiaceae</taxon>
        <taxon>Crotonoideae</taxon>
        <taxon>Manihoteae</taxon>
        <taxon>Manihot</taxon>
    </lineage>
</organism>
<keyword evidence="2" id="KW-1185">Reference proteome</keyword>